<keyword evidence="1" id="KW-0732">Signal</keyword>
<feature type="chain" id="PRO_5002167843" description="Secreted protein" evidence="1">
    <location>
        <begin position="20"/>
        <end position="77"/>
    </location>
</feature>
<evidence type="ECO:0000313" key="3">
    <source>
        <dbReference type="Proteomes" id="UP000054217"/>
    </source>
</evidence>
<evidence type="ECO:0000313" key="2">
    <source>
        <dbReference type="EMBL" id="KIO05860.1"/>
    </source>
</evidence>
<sequence length="77" mass="8488">MSLGLQFLTVGLLLNRLHANRTRGSIMNKQSTSRGYEVTISLPFLLYPPPVLAVHLCPLPLGVLFEVPLPLVPWSGH</sequence>
<evidence type="ECO:0000256" key="1">
    <source>
        <dbReference type="SAM" id="SignalP"/>
    </source>
</evidence>
<keyword evidence="3" id="KW-1185">Reference proteome</keyword>
<accession>A0A0C3NYI0</accession>
<reference evidence="2 3" key="1">
    <citation type="submission" date="2014-04" db="EMBL/GenBank/DDBJ databases">
        <authorList>
            <consortium name="DOE Joint Genome Institute"/>
            <person name="Kuo A."/>
            <person name="Kohler A."/>
            <person name="Costa M.D."/>
            <person name="Nagy L.G."/>
            <person name="Floudas D."/>
            <person name="Copeland A."/>
            <person name="Barry K.W."/>
            <person name="Cichocki N."/>
            <person name="Veneault-Fourrey C."/>
            <person name="LaButti K."/>
            <person name="Lindquist E.A."/>
            <person name="Lipzen A."/>
            <person name="Lundell T."/>
            <person name="Morin E."/>
            <person name="Murat C."/>
            <person name="Sun H."/>
            <person name="Tunlid A."/>
            <person name="Henrissat B."/>
            <person name="Grigoriev I.V."/>
            <person name="Hibbett D.S."/>
            <person name="Martin F."/>
            <person name="Nordberg H.P."/>
            <person name="Cantor M.N."/>
            <person name="Hua S.X."/>
        </authorList>
    </citation>
    <scope>NUCLEOTIDE SEQUENCE [LARGE SCALE GENOMIC DNA]</scope>
    <source>
        <strain evidence="2 3">Marx 270</strain>
    </source>
</reference>
<proteinExistence type="predicted"/>
<feature type="signal peptide" evidence="1">
    <location>
        <begin position="1"/>
        <end position="19"/>
    </location>
</feature>
<dbReference type="EMBL" id="KN831965">
    <property type="protein sequence ID" value="KIO05860.1"/>
    <property type="molecule type" value="Genomic_DNA"/>
</dbReference>
<dbReference type="HOGENOM" id="CLU_2639072_0_0_1"/>
<gene>
    <name evidence="2" type="ORF">M404DRAFT_505725</name>
</gene>
<organism evidence="2 3">
    <name type="scientific">Pisolithus tinctorius Marx 270</name>
    <dbReference type="NCBI Taxonomy" id="870435"/>
    <lineage>
        <taxon>Eukaryota</taxon>
        <taxon>Fungi</taxon>
        <taxon>Dikarya</taxon>
        <taxon>Basidiomycota</taxon>
        <taxon>Agaricomycotina</taxon>
        <taxon>Agaricomycetes</taxon>
        <taxon>Agaricomycetidae</taxon>
        <taxon>Boletales</taxon>
        <taxon>Sclerodermatineae</taxon>
        <taxon>Pisolithaceae</taxon>
        <taxon>Pisolithus</taxon>
    </lineage>
</organism>
<dbReference type="AlphaFoldDB" id="A0A0C3NYI0"/>
<protein>
    <recommendedName>
        <fullName evidence="4">Secreted protein</fullName>
    </recommendedName>
</protein>
<reference evidence="3" key="2">
    <citation type="submission" date="2015-01" db="EMBL/GenBank/DDBJ databases">
        <title>Evolutionary Origins and Diversification of the Mycorrhizal Mutualists.</title>
        <authorList>
            <consortium name="DOE Joint Genome Institute"/>
            <consortium name="Mycorrhizal Genomics Consortium"/>
            <person name="Kohler A."/>
            <person name="Kuo A."/>
            <person name="Nagy L.G."/>
            <person name="Floudas D."/>
            <person name="Copeland A."/>
            <person name="Barry K.W."/>
            <person name="Cichocki N."/>
            <person name="Veneault-Fourrey C."/>
            <person name="LaButti K."/>
            <person name="Lindquist E.A."/>
            <person name="Lipzen A."/>
            <person name="Lundell T."/>
            <person name="Morin E."/>
            <person name="Murat C."/>
            <person name="Riley R."/>
            <person name="Ohm R."/>
            <person name="Sun H."/>
            <person name="Tunlid A."/>
            <person name="Henrissat B."/>
            <person name="Grigoriev I.V."/>
            <person name="Hibbett D.S."/>
            <person name="Martin F."/>
        </authorList>
    </citation>
    <scope>NUCLEOTIDE SEQUENCE [LARGE SCALE GENOMIC DNA]</scope>
    <source>
        <strain evidence="3">Marx 270</strain>
    </source>
</reference>
<dbReference type="InParanoid" id="A0A0C3NYI0"/>
<name>A0A0C3NYI0_PISTI</name>
<evidence type="ECO:0008006" key="4">
    <source>
        <dbReference type="Google" id="ProtNLM"/>
    </source>
</evidence>
<dbReference type="Proteomes" id="UP000054217">
    <property type="component" value="Unassembled WGS sequence"/>
</dbReference>